<dbReference type="RefSeq" id="WP_110885639.1">
    <property type="nucleotide sequence ID" value="NZ_QJSX01000003.1"/>
</dbReference>
<feature type="transmembrane region" description="Helical" evidence="7">
    <location>
        <begin position="183"/>
        <end position="209"/>
    </location>
</feature>
<reference evidence="8 9" key="1">
    <citation type="submission" date="2018-06" db="EMBL/GenBank/DDBJ databases">
        <title>Genomic Encyclopedia of Type Strains, Phase IV (KMG-IV): sequencing the most valuable type-strain genomes for metagenomic binning, comparative biology and taxonomic classification.</title>
        <authorList>
            <person name="Goeker M."/>
        </authorList>
    </citation>
    <scope>NUCLEOTIDE SEQUENCE [LARGE SCALE GENOMIC DNA]</scope>
    <source>
        <strain evidence="8 9">DSM 18048</strain>
    </source>
</reference>
<keyword evidence="6 7" id="KW-0472">Membrane</keyword>
<evidence type="ECO:0000256" key="5">
    <source>
        <dbReference type="ARBA" id="ARBA00022989"/>
    </source>
</evidence>
<dbReference type="InterPro" id="IPR003370">
    <property type="entry name" value="Chromate_transpt"/>
</dbReference>
<keyword evidence="3" id="KW-1003">Cell membrane</keyword>
<protein>
    <submittedName>
        <fullName evidence="8">Chromate transporter</fullName>
    </submittedName>
</protein>
<feature type="transmembrane region" description="Helical" evidence="7">
    <location>
        <begin position="262"/>
        <end position="290"/>
    </location>
</feature>
<dbReference type="EMBL" id="QJSX01000003">
    <property type="protein sequence ID" value="PYE55281.1"/>
    <property type="molecule type" value="Genomic_DNA"/>
</dbReference>
<feature type="transmembrane region" description="Helical" evidence="7">
    <location>
        <begin position="346"/>
        <end position="368"/>
    </location>
</feature>
<dbReference type="GO" id="GO:0015109">
    <property type="term" value="F:chromate transmembrane transporter activity"/>
    <property type="evidence" value="ECO:0007669"/>
    <property type="project" value="InterPro"/>
</dbReference>
<comment type="similarity">
    <text evidence="2">Belongs to the chromate ion transporter (CHR) (TC 2.A.51) family.</text>
</comment>
<dbReference type="PANTHER" id="PTHR33567">
    <property type="entry name" value="CHROMATE ION TRANSPORTER (EUROFUNG)"/>
    <property type="match status" value="1"/>
</dbReference>
<dbReference type="Proteomes" id="UP000248326">
    <property type="component" value="Unassembled WGS sequence"/>
</dbReference>
<evidence type="ECO:0000256" key="7">
    <source>
        <dbReference type="SAM" id="Phobius"/>
    </source>
</evidence>
<feature type="transmembrane region" description="Helical" evidence="7">
    <location>
        <begin position="142"/>
        <end position="171"/>
    </location>
</feature>
<dbReference type="GO" id="GO:0005886">
    <property type="term" value="C:plasma membrane"/>
    <property type="evidence" value="ECO:0007669"/>
    <property type="project" value="UniProtKB-SubCell"/>
</dbReference>
<comment type="subcellular location">
    <subcellularLocation>
        <location evidence="1">Cell membrane</location>
        <topology evidence="1">Multi-pass membrane protein</topology>
    </subcellularLocation>
</comment>
<evidence type="ECO:0000313" key="8">
    <source>
        <dbReference type="EMBL" id="PYE55281.1"/>
    </source>
</evidence>
<feature type="transmembrane region" description="Helical" evidence="7">
    <location>
        <begin position="302"/>
        <end position="326"/>
    </location>
</feature>
<dbReference type="Pfam" id="PF02417">
    <property type="entry name" value="Chromate_transp"/>
    <property type="match status" value="2"/>
</dbReference>
<evidence type="ECO:0000256" key="6">
    <source>
        <dbReference type="ARBA" id="ARBA00023136"/>
    </source>
</evidence>
<evidence type="ECO:0000256" key="3">
    <source>
        <dbReference type="ARBA" id="ARBA00022475"/>
    </source>
</evidence>
<feature type="transmembrane region" description="Helical" evidence="7">
    <location>
        <begin position="72"/>
        <end position="99"/>
    </location>
</feature>
<gene>
    <name evidence="8" type="ORF">DES52_103112</name>
</gene>
<keyword evidence="5 7" id="KW-1133">Transmembrane helix</keyword>
<evidence type="ECO:0000256" key="1">
    <source>
        <dbReference type="ARBA" id="ARBA00004651"/>
    </source>
</evidence>
<dbReference type="NCBIfam" id="TIGR00937">
    <property type="entry name" value="2A51"/>
    <property type="match status" value="1"/>
</dbReference>
<name>A0A318SDZ6_9DEIO</name>
<accession>A0A318SDZ6</accession>
<dbReference type="InterPro" id="IPR014047">
    <property type="entry name" value="Chr_Tranpt_l_chain"/>
</dbReference>
<keyword evidence="9" id="KW-1185">Reference proteome</keyword>
<dbReference type="PIRSF" id="PIRSF004810">
    <property type="entry name" value="ChrA"/>
    <property type="match status" value="1"/>
</dbReference>
<evidence type="ECO:0000256" key="4">
    <source>
        <dbReference type="ARBA" id="ARBA00022692"/>
    </source>
</evidence>
<dbReference type="PANTHER" id="PTHR33567:SF3">
    <property type="entry name" value="CHROMATE ION TRANSPORTER (EUROFUNG)"/>
    <property type="match status" value="1"/>
</dbReference>
<evidence type="ECO:0000256" key="2">
    <source>
        <dbReference type="ARBA" id="ARBA00005262"/>
    </source>
</evidence>
<keyword evidence="4 7" id="KW-0812">Transmembrane</keyword>
<organism evidence="8 9">
    <name type="scientific">Deinococcus yavapaiensis KR-236</name>
    <dbReference type="NCBI Taxonomy" id="694435"/>
    <lineage>
        <taxon>Bacteria</taxon>
        <taxon>Thermotogati</taxon>
        <taxon>Deinococcota</taxon>
        <taxon>Deinococci</taxon>
        <taxon>Deinococcales</taxon>
        <taxon>Deinococcaceae</taxon>
        <taxon>Deinococcus</taxon>
    </lineage>
</organism>
<dbReference type="OrthoDB" id="9788907at2"/>
<comment type="caution">
    <text evidence="8">The sequence shown here is derived from an EMBL/GenBank/DDBJ whole genome shotgun (WGS) entry which is preliminary data.</text>
</comment>
<sequence>MSALRDVTLLFLRLGFTAFGGPAAHIAMMHDEVVKRRGWFTNEEFLDLLGATNLIPGPNSTEMAIHIGYRRAGAWGLLLAGAAFIVPAVLIVLGLAWAYVRYGATPSAEGLLYGVKPVIVAVVLHALWALSKTALRGRLLLVAGVVTLVGSLLGVNELALLFGVGVLVALVRLRFEPPRLASIAPLGLLSFVGATAKAVNLGTLFWTFLKTGSVLYGSGYVLLAFLQGDFVDRLGWLTRDQLLDAVAVGQFTPGPVFTTATFVGYLVAGVPGALVATLGIFLPSFVLVALSGPLVPKLRSSVFMSAFLDGVNVAALGLMAAVTLQLGRAAVVDVPTGLLALGSAALMLRATVNSAWLVLAGGLIGLLLRSVF</sequence>
<proteinExistence type="inferred from homology"/>
<evidence type="ECO:0000313" key="9">
    <source>
        <dbReference type="Proteomes" id="UP000248326"/>
    </source>
</evidence>
<feature type="transmembrane region" description="Helical" evidence="7">
    <location>
        <begin position="111"/>
        <end position="130"/>
    </location>
</feature>
<dbReference type="AlphaFoldDB" id="A0A318SDZ6"/>